<keyword evidence="2" id="KW-1185">Reference proteome</keyword>
<accession>A0A6A5KF91</accession>
<proteinExistence type="predicted"/>
<gene>
    <name evidence="1" type="ORF">BDW02DRAFT_325873</name>
</gene>
<dbReference type="EMBL" id="ML975299">
    <property type="protein sequence ID" value="KAF1834601.1"/>
    <property type="molecule type" value="Genomic_DNA"/>
</dbReference>
<dbReference type="AlphaFoldDB" id="A0A6A5KF91"/>
<dbReference type="Proteomes" id="UP000800040">
    <property type="component" value="Unassembled WGS sequence"/>
</dbReference>
<organism evidence="1 2">
    <name type="scientific">Decorospora gaudefroyi</name>
    <dbReference type="NCBI Taxonomy" id="184978"/>
    <lineage>
        <taxon>Eukaryota</taxon>
        <taxon>Fungi</taxon>
        <taxon>Dikarya</taxon>
        <taxon>Ascomycota</taxon>
        <taxon>Pezizomycotina</taxon>
        <taxon>Dothideomycetes</taxon>
        <taxon>Pleosporomycetidae</taxon>
        <taxon>Pleosporales</taxon>
        <taxon>Pleosporineae</taxon>
        <taxon>Pleosporaceae</taxon>
        <taxon>Decorospora</taxon>
    </lineage>
</organism>
<name>A0A6A5KF91_9PLEO</name>
<sequence>MTISFAQLEAKIIGTYRKGLVNRICFFFCGLFHVTGHTRSLVEGFETSCDWRLD</sequence>
<reference evidence="1" key="1">
    <citation type="submission" date="2020-01" db="EMBL/GenBank/DDBJ databases">
        <authorList>
            <consortium name="DOE Joint Genome Institute"/>
            <person name="Haridas S."/>
            <person name="Albert R."/>
            <person name="Binder M."/>
            <person name="Bloem J."/>
            <person name="Labutti K."/>
            <person name="Salamov A."/>
            <person name="Andreopoulos B."/>
            <person name="Baker S.E."/>
            <person name="Barry K."/>
            <person name="Bills G."/>
            <person name="Bluhm B.H."/>
            <person name="Cannon C."/>
            <person name="Castanera R."/>
            <person name="Culley D.E."/>
            <person name="Daum C."/>
            <person name="Ezra D."/>
            <person name="Gonzalez J.B."/>
            <person name="Henrissat B."/>
            <person name="Kuo A."/>
            <person name="Liang C."/>
            <person name="Lipzen A."/>
            <person name="Lutzoni F."/>
            <person name="Magnuson J."/>
            <person name="Mondo S."/>
            <person name="Nolan M."/>
            <person name="Ohm R."/>
            <person name="Pangilinan J."/>
            <person name="Park H.-J."/>
            <person name="Ramirez L."/>
            <person name="Alfaro M."/>
            <person name="Sun H."/>
            <person name="Tritt A."/>
            <person name="Yoshinaga Y."/>
            <person name="Zwiers L.-H."/>
            <person name="Turgeon B.G."/>
            <person name="Goodwin S.B."/>
            <person name="Spatafora J.W."/>
            <person name="Crous P.W."/>
            <person name="Grigoriev I.V."/>
        </authorList>
    </citation>
    <scope>NUCLEOTIDE SEQUENCE</scope>
    <source>
        <strain evidence="1">P77</strain>
    </source>
</reference>
<evidence type="ECO:0000313" key="1">
    <source>
        <dbReference type="EMBL" id="KAF1834601.1"/>
    </source>
</evidence>
<protein>
    <submittedName>
        <fullName evidence="1">Uncharacterized protein</fullName>
    </submittedName>
</protein>
<evidence type="ECO:0000313" key="2">
    <source>
        <dbReference type="Proteomes" id="UP000800040"/>
    </source>
</evidence>